<protein>
    <submittedName>
        <fullName evidence="1">Uncharacterized protein</fullName>
    </submittedName>
</protein>
<accession>A0A9D4M2Q6</accession>
<evidence type="ECO:0000313" key="1">
    <source>
        <dbReference type="EMBL" id="KAH3868239.1"/>
    </source>
</evidence>
<gene>
    <name evidence="1" type="ORF">DPMN_031380</name>
</gene>
<dbReference type="AlphaFoldDB" id="A0A9D4M2Q6"/>
<dbReference type="EMBL" id="JAIWYP010000002">
    <property type="protein sequence ID" value="KAH3868239.1"/>
    <property type="molecule type" value="Genomic_DNA"/>
</dbReference>
<name>A0A9D4M2Q6_DREPO</name>
<evidence type="ECO:0000313" key="2">
    <source>
        <dbReference type="Proteomes" id="UP000828390"/>
    </source>
</evidence>
<proteinExistence type="predicted"/>
<reference evidence="1" key="1">
    <citation type="journal article" date="2019" name="bioRxiv">
        <title>The Genome of the Zebra Mussel, Dreissena polymorpha: A Resource for Invasive Species Research.</title>
        <authorList>
            <person name="McCartney M.A."/>
            <person name="Auch B."/>
            <person name="Kono T."/>
            <person name="Mallez S."/>
            <person name="Zhang Y."/>
            <person name="Obille A."/>
            <person name="Becker A."/>
            <person name="Abrahante J.E."/>
            <person name="Garbe J."/>
            <person name="Badalamenti J.P."/>
            <person name="Herman A."/>
            <person name="Mangelson H."/>
            <person name="Liachko I."/>
            <person name="Sullivan S."/>
            <person name="Sone E.D."/>
            <person name="Koren S."/>
            <person name="Silverstein K.A.T."/>
            <person name="Beckman K.B."/>
            <person name="Gohl D.M."/>
        </authorList>
    </citation>
    <scope>NUCLEOTIDE SEQUENCE</scope>
    <source>
        <strain evidence="1">Duluth1</strain>
        <tissue evidence="1">Whole animal</tissue>
    </source>
</reference>
<comment type="caution">
    <text evidence="1">The sequence shown here is derived from an EMBL/GenBank/DDBJ whole genome shotgun (WGS) entry which is preliminary data.</text>
</comment>
<organism evidence="1 2">
    <name type="scientific">Dreissena polymorpha</name>
    <name type="common">Zebra mussel</name>
    <name type="synonym">Mytilus polymorpha</name>
    <dbReference type="NCBI Taxonomy" id="45954"/>
    <lineage>
        <taxon>Eukaryota</taxon>
        <taxon>Metazoa</taxon>
        <taxon>Spiralia</taxon>
        <taxon>Lophotrochozoa</taxon>
        <taxon>Mollusca</taxon>
        <taxon>Bivalvia</taxon>
        <taxon>Autobranchia</taxon>
        <taxon>Heteroconchia</taxon>
        <taxon>Euheterodonta</taxon>
        <taxon>Imparidentia</taxon>
        <taxon>Neoheterodontei</taxon>
        <taxon>Myida</taxon>
        <taxon>Dreissenoidea</taxon>
        <taxon>Dreissenidae</taxon>
        <taxon>Dreissena</taxon>
    </lineage>
</organism>
<keyword evidence="2" id="KW-1185">Reference proteome</keyword>
<sequence length="70" mass="8257">MLAEEIIRDLRLAMEVMKAQKQALTNQCSLKISINVCNYPEEHIVLEHHVKRLTMIKEIYLSYILKHHPS</sequence>
<reference evidence="1" key="2">
    <citation type="submission" date="2020-11" db="EMBL/GenBank/DDBJ databases">
        <authorList>
            <person name="McCartney M.A."/>
            <person name="Auch B."/>
            <person name="Kono T."/>
            <person name="Mallez S."/>
            <person name="Becker A."/>
            <person name="Gohl D.M."/>
            <person name="Silverstein K.A.T."/>
            <person name="Koren S."/>
            <person name="Bechman K.B."/>
            <person name="Herman A."/>
            <person name="Abrahante J.E."/>
            <person name="Garbe J."/>
        </authorList>
    </citation>
    <scope>NUCLEOTIDE SEQUENCE</scope>
    <source>
        <strain evidence="1">Duluth1</strain>
        <tissue evidence="1">Whole animal</tissue>
    </source>
</reference>
<dbReference type="Proteomes" id="UP000828390">
    <property type="component" value="Unassembled WGS sequence"/>
</dbReference>